<feature type="transmembrane region" description="Helical" evidence="1">
    <location>
        <begin position="156"/>
        <end position="175"/>
    </location>
</feature>
<feature type="transmembrane region" description="Helical" evidence="1">
    <location>
        <begin position="91"/>
        <end position="110"/>
    </location>
</feature>
<reference evidence="2" key="1">
    <citation type="submission" date="2005-08" db="EMBL/GenBank/DDBJ databases">
        <title>Complete sequence of Chromosome1 of Ralstonia eutropha JMP134.</title>
        <authorList>
            <person name="Copeland A."/>
            <person name="Lucas S."/>
            <person name="Lapidus A."/>
            <person name="Barry K."/>
            <person name="Detter J.C."/>
            <person name="Glavina T."/>
            <person name="Hammon N."/>
            <person name="Israni S."/>
            <person name="Pitluck S."/>
            <person name="Goltsman E."/>
            <person name="Martinez M."/>
            <person name="Schmutz J."/>
            <person name="Larimer F."/>
            <person name="Land M."/>
            <person name="Lykidis A."/>
            <person name="Richardson P."/>
        </authorList>
    </citation>
    <scope>NUCLEOTIDE SEQUENCE</scope>
    <source>
        <strain evidence="2">JMP134</strain>
    </source>
</reference>
<name>Q474R8_CUPPJ</name>
<proteinExistence type="predicted"/>
<protein>
    <recommendedName>
        <fullName evidence="3">Transmembrane protein</fullName>
    </recommendedName>
</protein>
<dbReference type="HOGENOM" id="CLU_496703_0_0_4"/>
<keyword evidence="1" id="KW-1133">Transmembrane helix</keyword>
<dbReference type="AlphaFoldDB" id="Q474R8"/>
<feature type="transmembrane region" description="Helical" evidence="1">
    <location>
        <begin position="65"/>
        <end position="84"/>
    </location>
</feature>
<feature type="transmembrane region" description="Helical" evidence="1">
    <location>
        <begin position="181"/>
        <end position="200"/>
    </location>
</feature>
<dbReference type="EMBL" id="CP000090">
    <property type="protein sequence ID" value="AAZ60115.1"/>
    <property type="molecule type" value="Genomic_DNA"/>
</dbReference>
<evidence type="ECO:0000256" key="1">
    <source>
        <dbReference type="SAM" id="Phobius"/>
    </source>
</evidence>
<dbReference type="STRING" id="264198.Reut_A0733"/>
<feature type="transmembrane region" description="Helical" evidence="1">
    <location>
        <begin position="207"/>
        <end position="224"/>
    </location>
</feature>
<sequence length="548" mass="59797">MECWLPMGSKGAWFRRMLAALCRRDVATFVILALVVCVWTGLNAASTVLEPGRYPVAHAYRSKPVAMLLSVPIGVGILLCALAVHRYARRSLLCFLGFAVWFLVLALAFMPGCLNSDVVYTNWMVVRGVWAGWYSALHPALLTAFQQLYPSPNAPILALALICALLYTAMALSLLRMLAKPWVVVLLLLVSLTPAGLLMSTTVVRDSFFTAFLLLFALLIAELVRNAQFASPKTAVLIALLGGICVAYRSDALPSVVLGLALLTVKLRATQTTRTPRQTMALSIAPAIGAVVLIALIPFLLRGAWEDRAENEYKLTLMANPLGYILRQPDSHYTIDEKATIEKVFLFDDLIAEWSPQNISAFYGEHWNKSSSSAERGAAFRASMVIFARNPGAFLEGRWQTLKSVGQLPYATCMRPALSERGYPATINSGPLVNLGDTLRGALVDSQQPQGKWGVAPVWWNVTTWSALLVLVLISAKWAPAAATFAGLLLVRFVVVFLAAPAGFATYYLTQLIGAGFAVLLCLAELRWRKAGRPSGPASAQRPDRMRP</sequence>
<evidence type="ECO:0008006" key="3">
    <source>
        <dbReference type="Google" id="ProtNLM"/>
    </source>
</evidence>
<feature type="transmembrane region" description="Helical" evidence="1">
    <location>
        <begin position="506"/>
        <end position="524"/>
    </location>
</feature>
<keyword evidence="1" id="KW-0472">Membrane</keyword>
<feature type="transmembrane region" description="Helical" evidence="1">
    <location>
        <begin position="236"/>
        <end position="263"/>
    </location>
</feature>
<accession>Q474R8</accession>
<organism evidence="2">
    <name type="scientific">Cupriavidus pinatubonensis (strain JMP 134 / LMG 1197)</name>
    <name type="common">Cupriavidus necator (strain JMP 134)</name>
    <dbReference type="NCBI Taxonomy" id="264198"/>
    <lineage>
        <taxon>Bacteria</taxon>
        <taxon>Pseudomonadati</taxon>
        <taxon>Pseudomonadota</taxon>
        <taxon>Betaproteobacteria</taxon>
        <taxon>Burkholderiales</taxon>
        <taxon>Burkholderiaceae</taxon>
        <taxon>Cupriavidus</taxon>
    </lineage>
</organism>
<evidence type="ECO:0000313" key="2">
    <source>
        <dbReference type="EMBL" id="AAZ60115.1"/>
    </source>
</evidence>
<feature type="transmembrane region" description="Helical" evidence="1">
    <location>
        <begin position="26"/>
        <end position="45"/>
    </location>
</feature>
<dbReference type="KEGG" id="reu:Reut_A0733"/>
<gene>
    <name evidence="2" type="ordered locus">Reut_A0733</name>
</gene>
<keyword evidence="1" id="KW-0812">Transmembrane</keyword>
<feature type="transmembrane region" description="Helical" evidence="1">
    <location>
        <begin position="284"/>
        <end position="305"/>
    </location>
</feature>